<dbReference type="Proteomes" id="UP001153642">
    <property type="component" value="Unassembled WGS sequence"/>
</dbReference>
<feature type="transmembrane region" description="Helical" evidence="1">
    <location>
        <begin position="71"/>
        <end position="91"/>
    </location>
</feature>
<evidence type="ECO:0000313" key="2">
    <source>
        <dbReference type="EMBL" id="MDG3584823.1"/>
    </source>
</evidence>
<name>A0ABT6FNI7_9FLAO</name>
<dbReference type="RefSeq" id="WP_277898580.1">
    <property type="nucleotide sequence ID" value="NZ_JAPMUA010000001.1"/>
</dbReference>
<protein>
    <submittedName>
        <fullName evidence="2">Uncharacterized protein</fullName>
    </submittedName>
</protein>
<dbReference type="EMBL" id="JAPMUA010000001">
    <property type="protein sequence ID" value="MDG3584823.1"/>
    <property type="molecule type" value="Genomic_DNA"/>
</dbReference>
<keyword evidence="1" id="KW-0812">Transmembrane</keyword>
<sequence>MRLPTLFKQRSAKGYSYTPRYYDERKERLEELKKSKENRSNEDYFKGYRRKSYREDWKSTRKPSVDTNSRFRFIVILILLLMFAMVAVRYINLDKLF</sequence>
<organism evidence="2 3">
    <name type="scientific">Galbibacter pacificus</name>
    <dbReference type="NCBI Taxonomy" id="2996052"/>
    <lineage>
        <taxon>Bacteria</taxon>
        <taxon>Pseudomonadati</taxon>
        <taxon>Bacteroidota</taxon>
        <taxon>Flavobacteriia</taxon>
        <taxon>Flavobacteriales</taxon>
        <taxon>Flavobacteriaceae</taxon>
        <taxon>Galbibacter</taxon>
    </lineage>
</organism>
<gene>
    <name evidence="2" type="ORF">OSR52_03000</name>
</gene>
<keyword evidence="1" id="KW-0472">Membrane</keyword>
<keyword evidence="3" id="KW-1185">Reference proteome</keyword>
<accession>A0ABT6FNI7</accession>
<reference evidence="2" key="1">
    <citation type="submission" date="2022-11" db="EMBL/GenBank/DDBJ databases">
        <title>High-quality draft genome sequence of Galbibacter sp. strain CMA-7.</title>
        <authorList>
            <person name="Wei L."/>
            <person name="Dong C."/>
            <person name="Shao Z."/>
        </authorList>
    </citation>
    <scope>NUCLEOTIDE SEQUENCE</scope>
    <source>
        <strain evidence="2">CMA-7</strain>
    </source>
</reference>
<keyword evidence="1" id="KW-1133">Transmembrane helix</keyword>
<comment type="caution">
    <text evidence="2">The sequence shown here is derived from an EMBL/GenBank/DDBJ whole genome shotgun (WGS) entry which is preliminary data.</text>
</comment>
<evidence type="ECO:0000313" key="3">
    <source>
        <dbReference type="Proteomes" id="UP001153642"/>
    </source>
</evidence>
<proteinExistence type="predicted"/>
<evidence type="ECO:0000256" key="1">
    <source>
        <dbReference type="SAM" id="Phobius"/>
    </source>
</evidence>